<feature type="domain" description="MYND-type" evidence="6">
    <location>
        <begin position="347"/>
        <end position="384"/>
    </location>
</feature>
<organism evidence="7 8">
    <name type="scientific">Chaetomium globosum (strain ATCC 6205 / CBS 148.51 / DSM 1962 / NBRC 6347 / NRRL 1970)</name>
    <name type="common">Soil fungus</name>
    <dbReference type="NCBI Taxonomy" id="306901"/>
    <lineage>
        <taxon>Eukaryota</taxon>
        <taxon>Fungi</taxon>
        <taxon>Dikarya</taxon>
        <taxon>Ascomycota</taxon>
        <taxon>Pezizomycotina</taxon>
        <taxon>Sordariomycetes</taxon>
        <taxon>Sordariomycetidae</taxon>
        <taxon>Sordariales</taxon>
        <taxon>Chaetomiaceae</taxon>
        <taxon>Chaetomium</taxon>
    </lineage>
</organism>
<dbReference type="eggNOG" id="ENOG502SQ86">
    <property type="taxonomic scope" value="Eukaryota"/>
</dbReference>
<dbReference type="HOGENOM" id="CLU_357515_0_0_1"/>
<dbReference type="SUPFAM" id="SSF144232">
    <property type="entry name" value="HIT/MYND zinc finger-like"/>
    <property type="match status" value="1"/>
</dbReference>
<sequence length="784" mass="86619">MERSKDQVGETSGLSSESTRKSQIAALVEAHKKLVDEAPIETDYELLEGTAMMLKAIQTRFIAKVVPNSSDNQQAPPKTDIGTAFQELAAKFGQLQNMVRSSATVLGMKGDLLIFAAKMLRGAATTLGEMQDQMASSAEVTSSTREIPSSAAGTVAAQREANAATALMVLQYLCENSLVPTEEVLKIAEDQSETSTDPPPRRLQRIDEDPLEDAEAQPGSTSINPPTELQHADDNAPEATEPQLGMAAENRSGKLALSKKDKQREKNKHKKERRKARKAEEEIPPAMDITATKTTATEITASSLALLPRSSNPNYEAEVRGRPDDLNSWVAADLARCKHLGDLSKLCIVCNKKAEKYCPRCNKSASYCSRECQVLDFPIHTKVCSDFGGPVADDKRPSPQHHRVLFFPAFRTKPEICWAAYRGISQDQGWIEIEHEDITQFYNLIGAQIPERGDGQKFAEYAQVLEGRPIGHLFVATTFVASKSADDIKDPRVLNQSINALTKPGYLRPWFGPVMITADDNSCFPGTPAHLLVKDITPRDFHSITRFLERCDGFCITNPKLYFGKTISGLLIHNPSDGTTNVMGVGNDFHQAVVPLAPLDYPDIPVALAFYLGLSWYIRPCLQTRDGLDKSGEWNSGKLRYVSYVFGQRKEGAHEGGDQSNTNPLRPEPALGRVGFPPTVILLHGSGNPVEPMHLSAFNDFFDSVFKGKNEASRDSFYKFWAQYKRAQGSRFASVPSPYKWETDTVDRLGVDNPDLLRNFVRNRIGDIWPRIEADQGFSKLPGV</sequence>
<keyword evidence="3" id="KW-0862">Zinc</keyword>
<dbReference type="Pfam" id="PF01753">
    <property type="entry name" value="zf-MYND"/>
    <property type="match status" value="1"/>
</dbReference>
<dbReference type="GeneID" id="4388010"/>
<feature type="compositionally biased region" description="Polar residues" evidence="5">
    <location>
        <begin position="218"/>
        <end position="227"/>
    </location>
</feature>
<feature type="region of interest" description="Disordered" evidence="5">
    <location>
        <begin position="1"/>
        <end position="20"/>
    </location>
</feature>
<proteinExistence type="predicted"/>
<name>Q2HFS6_CHAGB</name>
<dbReference type="OMA" id="INSCIHA"/>
<dbReference type="GO" id="GO:0008270">
    <property type="term" value="F:zinc ion binding"/>
    <property type="evidence" value="ECO:0007669"/>
    <property type="project" value="UniProtKB-KW"/>
</dbReference>
<gene>
    <name evidence="7" type="ORF">CHGG_00928</name>
</gene>
<evidence type="ECO:0000256" key="4">
    <source>
        <dbReference type="PROSITE-ProRule" id="PRU00134"/>
    </source>
</evidence>
<dbReference type="VEuPathDB" id="FungiDB:CHGG_00928"/>
<dbReference type="EMBL" id="CH408029">
    <property type="protein sequence ID" value="EAQ92693.1"/>
    <property type="molecule type" value="Genomic_DNA"/>
</dbReference>
<dbReference type="RefSeq" id="XP_001220149.1">
    <property type="nucleotide sequence ID" value="XM_001220148.1"/>
</dbReference>
<protein>
    <recommendedName>
        <fullName evidence="6">MYND-type domain-containing protein</fullName>
    </recommendedName>
</protein>
<dbReference type="InParanoid" id="Q2HFS6"/>
<keyword evidence="2 4" id="KW-0863">Zinc-finger</keyword>
<keyword evidence="8" id="KW-1185">Reference proteome</keyword>
<feature type="region of interest" description="Disordered" evidence="5">
    <location>
        <begin position="211"/>
        <end position="284"/>
    </location>
</feature>
<evidence type="ECO:0000256" key="2">
    <source>
        <dbReference type="ARBA" id="ARBA00022771"/>
    </source>
</evidence>
<evidence type="ECO:0000256" key="1">
    <source>
        <dbReference type="ARBA" id="ARBA00022723"/>
    </source>
</evidence>
<dbReference type="Proteomes" id="UP000001056">
    <property type="component" value="Unassembled WGS sequence"/>
</dbReference>
<feature type="compositionally biased region" description="Basic residues" evidence="5">
    <location>
        <begin position="265"/>
        <end position="277"/>
    </location>
</feature>
<dbReference type="Gene3D" id="6.10.140.2220">
    <property type="match status" value="1"/>
</dbReference>
<reference evidence="8" key="1">
    <citation type="journal article" date="2015" name="Genome Announc.">
        <title>Draft genome sequence of the cellulolytic fungus Chaetomium globosum.</title>
        <authorList>
            <person name="Cuomo C.A."/>
            <person name="Untereiner W.A."/>
            <person name="Ma L.-J."/>
            <person name="Grabherr M."/>
            <person name="Birren B.W."/>
        </authorList>
    </citation>
    <scope>NUCLEOTIDE SEQUENCE [LARGE SCALE GENOMIC DNA]</scope>
    <source>
        <strain evidence="8">ATCC 6205 / CBS 148.51 / DSM 1962 / NBRC 6347 / NRRL 1970</strain>
    </source>
</reference>
<dbReference type="InterPro" id="IPR002893">
    <property type="entry name" value="Znf_MYND"/>
</dbReference>
<evidence type="ECO:0000256" key="3">
    <source>
        <dbReference type="ARBA" id="ARBA00022833"/>
    </source>
</evidence>
<evidence type="ECO:0000313" key="8">
    <source>
        <dbReference type="Proteomes" id="UP000001056"/>
    </source>
</evidence>
<evidence type="ECO:0000313" key="7">
    <source>
        <dbReference type="EMBL" id="EAQ92693.1"/>
    </source>
</evidence>
<dbReference type="OrthoDB" id="4589765at2759"/>
<evidence type="ECO:0000256" key="5">
    <source>
        <dbReference type="SAM" id="MobiDB-lite"/>
    </source>
</evidence>
<evidence type="ECO:0000259" key="6">
    <source>
        <dbReference type="PROSITE" id="PS50865"/>
    </source>
</evidence>
<accession>Q2HFS6</accession>
<dbReference type="CDD" id="cd23024">
    <property type="entry name" value="zf-HIT_ZNHIT2-3"/>
    <property type="match status" value="1"/>
</dbReference>
<dbReference type="STRING" id="306901.Q2HFS6"/>
<keyword evidence="1" id="KW-0479">Metal-binding</keyword>
<dbReference type="PROSITE" id="PS50865">
    <property type="entry name" value="ZF_MYND_2"/>
    <property type="match status" value="1"/>
</dbReference>
<dbReference type="AlphaFoldDB" id="Q2HFS6"/>